<protein>
    <recommendedName>
        <fullName evidence="4">YEATS domain-containing protein</fullName>
    </recommendedName>
</protein>
<feature type="compositionally biased region" description="Basic and acidic residues" evidence="3">
    <location>
        <begin position="545"/>
        <end position="563"/>
    </location>
</feature>
<sequence>MNDRENGDGLPMALEEIDLEIAIRRRIAETIQSRMNWALLLQESVPSTVGQGYENFRAASLDALDAIEAPCNLVFNRENPLVPIPAPRPPNDEPPPIPSSPEPPQMLRVGSRTSRARAFARAPLAPPRRLLFLRNTATTPPEIAKLACPRCSRFDFSNLQGLLNHCRIRHQLEYGSHDECVQSCAVLVPEEERVLVVQNGVEVAGISLPSLRRLFEIAVGAGNTVRLPPPSSKSATPAPTAPKTEIKDELNAPVPPVADMRTDSSVSSTSQPMAHVTKTLGYHVDTPALAQFLGRVPKQRRINVRANEDDVVDIEDTSGESGLQLGNMWRKPYTHRNAARKDLDEVIPLAELHTNGVIEKTDYEAQDPRPDAPSKEKSSGLQMLAGTRFHIAARIQVSDFSLYIPSNRRPPDRPNHSYRWRIAVTSPSYSLPVSSVLRKLTVSSATDPPPSALSEPITLSEPPFVITGTTDQPFLARLAFTWAGPMNTETNIEHWVELDPMQYTTAQLGDEQVFDVELDRHTELLPVRDDVRAVSWEGVQSTEHAPAKPDVEDEQERERDEEPRWVGELRSLLPQFPMTMRDTRGRVFAESDNVPYTLVATPAQFRNLNYGRRKAIEMARARALREAYDQHVSQLSQEPAHPSFEAAPPADRETAPQAIPADTVTLTQLSTVDVLRWLEDEGLIPRSNTTISQVEVRKRSRGSRKRLSGPPAYCRACGLERAWHPTLLEERSVAGNTPGTTTETQPSTSVSGRHHKDLNLASLVCTTFEEAKASRSPVVNVDADWLCEKAGRGCPISYTLRSSREVLFTKKTKMEEKIFQRPPLLHIYSQDPRHKA</sequence>
<feature type="region of interest" description="Disordered" evidence="3">
    <location>
        <begin position="358"/>
        <end position="380"/>
    </location>
</feature>
<dbReference type="STRING" id="1077348.A0A2G8RM91"/>
<feature type="region of interest" description="Disordered" evidence="3">
    <location>
        <begin position="537"/>
        <end position="563"/>
    </location>
</feature>
<feature type="compositionally biased region" description="Pro residues" evidence="3">
    <location>
        <begin position="83"/>
        <end position="104"/>
    </location>
</feature>
<evidence type="ECO:0000313" key="6">
    <source>
        <dbReference type="Proteomes" id="UP000230002"/>
    </source>
</evidence>
<proteinExistence type="predicted"/>
<evidence type="ECO:0000313" key="5">
    <source>
        <dbReference type="EMBL" id="PIL22634.1"/>
    </source>
</evidence>
<feature type="region of interest" description="Disordered" evidence="3">
    <location>
        <begin position="83"/>
        <end position="106"/>
    </location>
</feature>
<reference evidence="5 6" key="1">
    <citation type="journal article" date="2015" name="Sci. Rep.">
        <title>Chromosome-level genome map provides insights into diverse defense mechanisms in the medicinal fungus Ganoderma sinense.</title>
        <authorList>
            <person name="Zhu Y."/>
            <person name="Xu J."/>
            <person name="Sun C."/>
            <person name="Zhou S."/>
            <person name="Xu H."/>
            <person name="Nelson D.R."/>
            <person name="Qian J."/>
            <person name="Song J."/>
            <person name="Luo H."/>
            <person name="Xiang L."/>
            <person name="Li Y."/>
            <person name="Xu Z."/>
            <person name="Ji A."/>
            <person name="Wang L."/>
            <person name="Lu S."/>
            <person name="Hayward A."/>
            <person name="Sun W."/>
            <person name="Li X."/>
            <person name="Schwartz D.C."/>
            <person name="Wang Y."/>
            <person name="Chen S."/>
        </authorList>
    </citation>
    <scope>NUCLEOTIDE SEQUENCE [LARGE SCALE GENOMIC DNA]</scope>
    <source>
        <strain evidence="5 6">ZZ0214-1</strain>
    </source>
</reference>
<dbReference type="GO" id="GO:0005634">
    <property type="term" value="C:nucleus"/>
    <property type="evidence" value="ECO:0007669"/>
    <property type="project" value="UniProtKB-SubCell"/>
</dbReference>
<dbReference type="EMBL" id="AYKW01000069">
    <property type="protein sequence ID" value="PIL22634.1"/>
    <property type="molecule type" value="Genomic_DNA"/>
</dbReference>
<keyword evidence="1 2" id="KW-0539">Nucleus</keyword>
<evidence type="ECO:0000259" key="4">
    <source>
        <dbReference type="PROSITE" id="PS51037"/>
    </source>
</evidence>
<comment type="caution">
    <text evidence="5">The sequence shown here is derived from an EMBL/GenBank/DDBJ whole genome shotgun (WGS) entry which is preliminary data.</text>
</comment>
<comment type="subcellular location">
    <subcellularLocation>
        <location evidence="2">Nucleus</location>
    </subcellularLocation>
</comment>
<feature type="region of interest" description="Disordered" evidence="3">
    <location>
        <begin position="732"/>
        <end position="753"/>
    </location>
</feature>
<feature type="compositionally biased region" description="Basic and acidic residues" evidence="3">
    <location>
        <begin position="359"/>
        <end position="378"/>
    </location>
</feature>
<feature type="domain" description="YEATS" evidence="4">
    <location>
        <begin position="385"/>
        <end position="528"/>
    </location>
</feature>
<dbReference type="Pfam" id="PF22951">
    <property type="entry name" value="3HBD"/>
    <property type="match status" value="1"/>
</dbReference>
<evidence type="ECO:0000256" key="2">
    <source>
        <dbReference type="PROSITE-ProRule" id="PRU00376"/>
    </source>
</evidence>
<accession>A0A2G8RM91</accession>
<organism evidence="5 6">
    <name type="scientific">Ganoderma sinense ZZ0214-1</name>
    <dbReference type="NCBI Taxonomy" id="1077348"/>
    <lineage>
        <taxon>Eukaryota</taxon>
        <taxon>Fungi</taxon>
        <taxon>Dikarya</taxon>
        <taxon>Basidiomycota</taxon>
        <taxon>Agaricomycotina</taxon>
        <taxon>Agaricomycetes</taxon>
        <taxon>Polyporales</taxon>
        <taxon>Polyporaceae</taxon>
        <taxon>Ganoderma</taxon>
    </lineage>
</organism>
<dbReference type="InterPro" id="IPR055127">
    <property type="entry name" value="YEATS2_3HBD"/>
</dbReference>
<gene>
    <name evidence="5" type="ORF">GSI_15325</name>
</gene>
<keyword evidence="6" id="KW-1185">Reference proteome</keyword>
<dbReference type="InterPro" id="IPR055129">
    <property type="entry name" value="YEATS_dom"/>
</dbReference>
<dbReference type="Gene3D" id="2.60.40.1970">
    <property type="entry name" value="YEATS domain"/>
    <property type="match status" value="1"/>
</dbReference>
<dbReference type="AlphaFoldDB" id="A0A2G8RM91"/>
<dbReference type="InterPro" id="IPR058706">
    <property type="entry name" value="zf-C2H2_AHC1-like"/>
</dbReference>
<evidence type="ECO:0000256" key="1">
    <source>
        <dbReference type="ARBA" id="ARBA00023242"/>
    </source>
</evidence>
<name>A0A2G8RM91_9APHY</name>
<dbReference type="InterPro" id="IPR038704">
    <property type="entry name" value="YEAST_sf"/>
</dbReference>
<feature type="region of interest" description="Disordered" evidence="3">
    <location>
        <begin position="225"/>
        <end position="256"/>
    </location>
</feature>
<evidence type="ECO:0000256" key="3">
    <source>
        <dbReference type="SAM" id="MobiDB-lite"/>
    </source>
</evidence>
<feature type="compositionally biased region" description="Low complexity" evidence="3">
    <location>
        <begin position="737"/>
        <end position="749"/>
    </location>
</feature>
<dbReference type="OrthoDB" id="1741717at2759"/>
<dbReference type="Pfam" id="PF25909">
    <property type="entry name" value="zf-C2H2_AHC1"/>
    <property type="match status" value="1"/>
</dbReference>
<dbReference type="PROSITE" id="PS51037">
    <property type="entry name" value="YEATS"/>
    <property type="match status" value="1"/>
</dbReference>
<dbReference type="Proteomes" id="UP000230002">
    <property type="component" value="Unassembled WGS sequence"/>
</dbReference>
<feature type="compositionally biased region" description="Low complexity" evidence="3">
    <location>
        <begin position="232"/>
        <end position="243"/>
    </location>
</feature>